<feature type="signal peptide" evidence="3">
    <location>
        <begin position="1"/>
        <end position="20"/>
    </location>
</feature>
<protein>
    <submittedName>
        <fullName evidence="5">T9SS sorting signal type C domain-containing protein</fullName>
    </submittedName>
</protein>
<dbReference type="Gene3D" id="2.60.40.10">
    <property type="entry name" value="Immunoglobulins"/>
    <property type="match status" value="1"/>
</dbReference>
<evidence type="ECO:0000313" key="6">
    <source>
        <dbReference type="Proteomes" id="UP000307507"/>
    </source>
</evidence>
<dbReference type="GO" id="GO:0008270">
    <property type="term" value="F:zinc ion binding"/>
    <property type="evidence" value="ECO:0007669"/>
    <property type="project" value="InterPro"/>
</dbReference>
<dbReference type="EMBL" id="SSNZ01000002">
    <property type="protein sequence ID" value="THF51367.1"/>
    <property type="molecule type" value="Genomic_DNA"/>
</dbReference>
<gene>
    <name evidence="5" type="ORF">E6C50_06270</name>
</gene>
<dbReference type="PROSITE" id="PS52035">
    <property type="entry name" value="PEPTIDASE_M14"/>
    <property type="match status" value="1"/>
</dbReference>
<dbReference type="InterPro" id="IPR014756">
    <property type="entry name" value="Ig_E-set"/>
</dbReference>
<dbReference type="NCBIfam" id="NF033708">
    <property type="entry name" value="T9SS_Cterm_ChiA"/>
    <property type="match status" value="1"/>
</dbReference>
<dbReference type="Pfam" id="PF19081">
    <property type="entry name" value="Ig_7"/>
    <property type="match status" value="1"/>
</dbReference>
<organism evidence="5 6">
    <name type="scientific">Flavobacterium supellecticarium</name>
    <dbReference type="NCBI Taxonomy" id="2565924"/>
    <lineage>
        <taxon>Bacteria</taxon>
        <taxon>Pseudomonadati</taxon>
        <taxon>Bacteroidota</taxon>
        <taxon>Flavobacteriia</taxon>
        <taxon>Flavobacteriales</taxon>
        <taxon>Flavobacteriaceae</taxon>
        <taxon>Flavobacterium</taxon>
    </lineage>
</organism>
<proteinExistence type="inferred from homology"/>
<dbReference type="Pfam" id="PF00246">
    <property type="entry name" value="Peptidase_M14"/>
    <property type="match status" value="1"/>
</dbReference>
<dbReference type="GO" id="GO:0006518">
    <property type="term" value="P:peptide metabolic process"/>
    <property type="evidence" value="ECO:0007669"/>
    <property type="project" value="TreeGrafter"/>
</dbReference>
<comment type="similarity">
    <text evidence="2">Belongs to the peptidase M14 family.</text>
</comment>
<dbReference type="PRINTS" id="PR00765">
    <property type="entry name" value="CRBOXYPTASEA"/>
</dbReference>
<dbReference type="Pfam" id="PF13620">
    <property type="entry name" value="CarboxypepD_reg"/>
    <property type="match status" value="1"/>
</dbReference>
<dbReference type="OrthoDB" id="1652165at2"/>
<dbReference type="CDD" id="cd11308">
    <property type="entry name" value="Peptidase_M14NE-CP-C_like"/>
    <property type="match status" value="1"/>
</dbReference>
<accession>A0A4S3ZZM6</accession>
<evidence type="ECO:0000313" key="5">
    <source>
        <dbReference type="EMBL" id="THF51367.1"/>
    </source>
</evidence>
<comment type="caution">
    <text evidence="5">The sequence shown here is derived from an EMBL/GenBank/DDBJ whole genome shotgun (WGS) entry which is preliminary data.</text>
</comment>
<keyword evidence="1" id="KW-0325">Glycoprotein</keyword>
<dbReference type="GO" id="GO:0016485">
    <property type="term" value="P:protein processing"/>
    <property type="evidence" value="ECO:0007669"/>
    <property type="project" value="TreeGrafter"/>
</dbReference>
<keyword evidence="3" id="KW-0732">Signal</keyword>
<dbReference type="SMART" id="SM00631">
    <property type="entry name" value="Zn_pept"/>
    <property type="match status" value="1"/>
</dbReference>
<dbReference type="PANTHER" id="PTHR11532:SF57">
    <property type="entry name" value="CARBOXYPEPTIDASE D, B"/>
    <property type="match status" value="1"/>
</dbReference>
<evidence type="ECO:0000256" key="2">
    <source>
        <dbReference type="PROSITE-ProRule" id="PRU01379"/>
    </source>
</evidence>
<dbReference type="RefSeq" id="WP_136402352.1">
    <property type="nucleotide sequence ID" value="NZ_SSNZ01000002.1"/>
</dbReference>
<feature type="chain" id="PRO_5020533097" evidence="3">
    <location>
        <begin position="21"/>
        <end position="1344"/>
    </location>
</feature>
<evidence type="ECO:0000259" key="4">
    <source>
        <dbReference type="PROSITE" id="PS52035"/>
    </source>
</evidence>
<dbReference type="InterPro" id="IPR044023">
    <property type="entry name" value="Ig_7"/>
</dbReference>
<dbReference type="CDD" id="cd18173">
    <property type="entry name" value="M14_CP_bacteria"/>
    <property type="match status" value="1"/>
</dbReference>
<reference evidence="5 6" key="1">
    <citation type="submission" date="2019-04" db="EMBL/GenBank/DDBJ databases">
        <title>Flavobacterium sp. nov. isolated from construction timber.</title>
        <authorList>
            <person name="Lin S.-Y."/>
            <person name="Chang C.-T."/>
            <person name="Young C.-C."/>
        </authorList>
    </citation>
    <scope>NUCLEOTIDE SEQUENCE [LARGE SCALE GENOMIC DNA]</scope>
    <source>
        <strain evidence="5 6">CC-CTC003</strain>
    </source>
</reference>
<dbReference type="InterPro" id="IPR013783">
    <property type="entry name" value="Ig-like_fold"/>
</dbReference>
<dbReference type="Gene3D" id="3.40.630.10">
    <property type="entry name" value="Zn peptidases"/>
    <property type="match status" value="1"/>
</dbReference>
<feature type="domain" description="Peptidase M14" evidence="4">
    <location>
        <begin position="122"/>
        <end position="414"/>
    </location>
</feature>
<dbReference type="Gene3D" id="2.60.40.1120">
    <property type="entry name" value="Carboxypeptidase-like, regulatory domain"/>
    <property type="match status" value="1"/>
</dbReference>
<dbReference type="GO" id="GO:0004181">
    <property type="term" value="F:metallocarboxypeptidase activity"/>
    <property type="evidence" value="ECO:0007669"/>
    <property type="project" value="InterPro"/>
</dbReference>
<sequence>MKKTTLIILFLLSSLTNVFAQTETNLAKAQHYLKTKGEVIFTFQAANQQQFKKLASFLSLSHKRVNQDDLKAEAYADKLDFEKFLKYNIPFQVSTEDNEIPSAEASKSAMAPNAQWDTTWDAYPTYSQYVAKMQYYADTYPNLCKLENIGSTPNGRNLWILKISDNCQTDEAEPEFFYSSSMHGDEITGFPLMMRLIDYLVTRYGTDPEVTNLVNTTEIYISPLSNPDGSFKTAGNDVMNSTGNAATRANANGRDLNRNYPDPLNGLHPDTYAYQPETLAFLAFEKTRNFVMAANFHGGVEVVNYPWDAYASPNHLHPHDNYFKFIAKNYAQSCQTASNNNGYMDDVFAGQYPGTTNGSLWYTVSGGRQDYNNYYMHNKEVTIEISTTKFPAASELPNFWNYNKQAFLDHIKQANYGLQGKVTDASGNPINAKVYIPGYDLKGAWVKTGSLHGDYYKLLIAGNYSITFEAPGYVSQTIAATVANNATTVLNVQMVATTAEPTVASPTICKGKTASLSTADSGTIRWYDTATSTTALATGTSYTTPALNTTRSYYVEREVALANVGPAAPSGAATGKAAVANRYLVFDCTTPTKLQSVTIRPNATGEILVELQDNSGAMLESKVIRITASGPQDIDLDFYLPAQNNLRLVSREINNFSLFVATSGITYPMTNNTVSIKSNSGTGTFFQFFNWKFAPLKSARKQVQVTVKPDPAITTLTPDTALEGGANFTLTVNGSGFVSGESIIRWNGVNKATTFISATQLSTTITAADIANDGTATVSVINTCNNYVTPNTNFTIQGVPCATSTTWNGSSWSNSAPNNDVHAIINGNFTSTANLEACSLTINGTAVVTIQSGHNFIINREVAVAPGANLIIQNNANLVQVENATNTGTSNVYRNSSPMVRLDFTNWASPVAAQNLLAFSPQTLTNRFYIYNPLNGPIGAYETINPSTNSFTAAKGYLIRTPNTWSTTTPTVYPGHFTGVLNNGNINIAVQRGATTGYNLVGNPYPSTINAIDFIIANISGTGTVNTSIDGSLYFWTHATPSNPSTGLYPLNNYAKYTKLGGTAAQAGGAVPNGIIQVGQGFLVNAVTNGSVSFRNNMRLINNANQFFKSNNTLAMVEHDAVEKHRIWLNLSGNSDAFSQILVGYMTGATFEADYGIDAKDFGASGAALYSTIGNDAYAIQGRPVPFDDNDSVPLGINLPASGTYTFSIDHFDGLFNGSQTIFVKDKLLNIVHDLKLNNYSFSAEEGVSNNRFELVFKNTMLNNPDFDADNAHISIYKNNNAITVQSAKEDLSTVSVYDLLGRLIYQSPKIGTATFTTNLFTSETVLLVKVITTSNQTIFKKVL</sequence>
<keyword evidence="6" id="KW-1185">Reference proteome</keyword>
<dbReference type="SUPFAM" id="SSF49464">
    <property type="entry name" value="Carboxypeptidase regulatory domain-like"/>
    <property type="match status" value="1"/>
</dbReference>
<evidence type="ECO:0000256" key="1">
    <source>
        <dbReference type="ARBA" id="ARBA00023180"/>
    </source>
</evidence>
<dbReference type="InterPro" id="IPR050753">
    <property type="entry name" value="Peptidase_M14_domain"/>
</dbReference>
<dbReference type="PANTHER" id="PTHR11532">
    <property type="entry name" value="PROTEASE M14 CARBOXYPEPTIDASE"/>
    <property type="match status" value="1"/>
</dbReference>
<dbReference type="SUPFAM" id="SSF53187">
    <property type="entry name" value="Zn-dependent exopeptidases"/>
    <property type="match status" value="1"/>
</dbReference>
<dbReference type="InterPro" id="IPR000834">
    <property type="entry name" value="Peptidase_M14"/>
</dbReference>
<name>A0A4S3ZZM6_9FLAO</name>
<dbReference type="SUPFAM" id="SSF81296">
    <property type="entry name" value="E set domains"/>
    <property type="match status" value="1"/>
</dbReference>
<dbReference type="Proteomes" id="UP000307507">
    <property type="component" value="Unassembled WGS sequence"/>
</dbReference>
<feature type="active site" description="Proton donor/acceptor" evidence="2">
    <location>
        <position position="384"/>
    </location>
</feature>
<dbReference type="InterPro" id="IPR008969">
    <property type="entry name" value="CarboxyPept-like_regulatory"/>
</dbReference>
<dbReference type="GO" id="GO:0005615">
    <property type="term" value="C:extracellular space"/>
    <property type="evidence" value="ECO:0007669"/>
    <property type="project" value="TreeGrafter"/>
</dbReference>
<evidence type="ECO:0000256" key="3">
    <source>
        <dbReference type="SAM" id="SignalP"/>
    </source>
</evidence>